<evidence type="ECO:0000256" key="13">
    <source>
        <dbReference type="HAMAP-Rule" id="MF_01201"/>
    </source>
</evidence>
<evidence type="ECO:0000256" key="7">
    <source>
        <dbReference type="ARBA" id="ARBA00022989"/>
    </source>
</evidence>
<evidence type="ECO:0000313" key="17">
    <source>
        <dbReference type="EMBL" id="RSU00729.1"/>
    </source>
</evidence>
<dbReference type="RefSeq" id="WP_125982942.1">
    <property type="nucleotide sequence ID" value="NZ_NGJS01000001.1"/>
</dbReference>
<comment type="catalytic activity">
    <reaction evidence="1 13">
        <text>L-alanine = D-alanine</text>
        <dbReference type="Rhea" id="RHEA:20249"/>
        <dbReference type="ChEBI" id="CHEBI:57416"/>
        <dbReference type="ChEBI" id="CHEBI:57972"/>
        <dbReference type="EC" id="5.1.1.1"/>
    </reaction>
</comment>
<dbReference type="PRINTS" id="PR00992">
    <property type="entry name" value="ALARACEMASE"/>
</dbReference>
<feature type="active site" description="Proton acceptor; specific for L-alanine" evidence="13">
    <location>
        <position position="268"/>
    </location>
</feature>
<feature type="binding site" evidence="13 15">
    <location>
        <position position="140"/>
    </location>
    <ligand>
        <name>substrate</name>
    </ligand>
</feature>
<dbReference type="EC" id="5.1.1.1" evidence="13"/>
<keyword evidence="10" id="KW-0046">Antibiotic resistance</keyword>
<feature type="modified residue" description="N6-(pyridoxal phosphate)lysine" evidence="13 14">
    <location>
        <position position="40"/>
    </location>
</feature>
<dbReference type="Gene3D" id="2.40.37.10">
    <property type="entry name" value="Lyase, Ornithine Decarboxylase, Chain A, domain 1"/>
    <property type="match status" value="1"/>
</dbReference>
<keyword evidence="8" id="KW-0472">Membrane</keyword>
<gene>
    <name evidence="17" type="ORF">CBF37_01450</name>
</gene>
<protein>
    <recommendedName>
        <fullName evidence="13">Alanine racemase</fullName>
        <ecNumber evidence="13">5.1.1.1</ecNumber>
    </recommendedName>
</protein>
<dbReference type="InterPro" id="IPR009006">
    <property type="entry name" value="Ala_racemase/Decarboxylase_C"/>
</dbReference>
<evidence type="ECO:0000256" key="8">
    <source>
        <dbReference type="ARBA" id="ARBA00023136"/>
    </source>
</evidence>
<dbReference type="GO" id="GO:0005886">
    <property type="term" value="C:plasma membrane"/>
    <property type="evidence" value="ECO:0007669"/>
    <property type="project" value="UniProtKB-SubCell"/>
</dbReference>
<evidence type="ECO:0000259" key="16">
    <source>
        <dbReference type="SMART" id="SM01005"/>
    </source>
</evidence>
<dbReference type="Proteomes" id="UP000287857">
    <property type="component" value="Unassembled WGS sequence"/>
</dbReference>
<feature type="binding site" evidence="13 15">
    <location>
        <position position="315"/>
    </location>
    <ligand>
        <name>substrate</name>
    </ligand>
</feature>
<dbReference type="InterPro" id="IPR029066">
    <property type="entry name" value="PLP-binding_barrel"/>
</dbReference>
<name>A0A430A2P1_9ENTE</name>
<dbReference type="EMBL" id="NGJS01000001">
    <property type="protein sequence ID" value="RSU00729.1"/>
    <property type="molecule type" value="Genomic_DNA"/>
</dbReference>
<keyword evidence="9 13" id="KW-0413">Isomerase</keyword>
<dbReference type="InterPro" id="IPR011079">
    <property type="entry name" value="Ala_racemase_C"/>
</dbReference>
<evidence type="ECO:0000256" key="12">
    <source>
        <dbReference type="ARBA" id="ARBA00061081"/>
    </source>
</evidence>
<evidence type="ECO:0000256" key="11">
    <source>
        <dbReference type="ARBA" id="ARBA00060905"/>
    </source>
</evidence>
<evidence type="ECO:0000256" key="15">
    <source>
        <dbReference type="PIRSR" id="PIRSR600821-52"/>
    </source>
</evidence>
<dbReference type="NCBIfam" id="TIGR00492">
    <property type="entry name" value="alr"/>
    <property type="match status" value="1"/>
</dbReference>
<evidence type="ECO:0000256" key="1">
    <source>
        <dbReference type="ARBA" id="ARBA00000316"/>
    </source>
</evidence>
<dbReference type="PANTHER" id="PTHR30511">
    <property type="entry name" value="ALANINE RACEMASE"/>
    <property type="match status" value="1"/>
</dbReference>
<evidence type="ECO:0000256" key="3">
    <source>
        <dbReference type="ARBA" id="ARBA00004651"/>
    </source>
</evidence>
<keyword evidence="4" id="KW-1003">Cell membrane</keyword>
<dbReference type="CDD" id="cd00430">
    <property type="entry name" value="PLPDE_III_AR"/>
    <property type="match status" value="1"/>
</dbReference>
<dbReference type="GO" id="GO:0005829">
    <property type="term" value="C:cytosol"/>
    <property type="evidence" value="ECO:0007669"/>
    <property type="project" value="TreeGrafter"/>
</dbReference>
<dbReference type="FunFam" id="3.20.20.10:FF:000002">
    <property type="entry name" value="Alanine racemase"/>
    <property type="match status" value="1"/>
</dbReference>
<comment type="similarity">
    <text evidence="12">In the C-terminal section; belongs to the alanine racemase family.</text>
</comment>
<proteinExistence type="inferred from homology"/>
<dbReference type="Gene3D" id="3.20.20.10">
    <property type="entry name" value="Alanine racemase"/>
    <property type="match status" value="1"/>
</dbReference>
<dbReference type="GO" id="GO:0008784">
    <property type="term" value="F:alanine racemase activity"/>
    <property type="evidence" value="ECO:0007669"/>
    <property type="project" value="UniProtKB-UniRule"/>
</dbReference>
<dbReference type="PROSITE" id="PS00395">
    <property type="entry name" value="ALANINE_RACEMASE"/>
    <property type="match status" value="1"/>
</dbReference>
<dbReference type="GO" id="GO:0030632">
    <property type="term" value="P:D-alanine biosynthetic process"/>
    <property type="evidence" value="ECO:0007669"/>
    <property type="project" value="UniProtKB-UniRule"/>
</dbReference>
<dbReference type="Pfam" id="PF00842">
    <property type="entry name" value="Ala_racemase_C"/>
    <property type="match status" value="1"/>
</dbReference>
<reference evidence="17 18" key="1">
    <citation type="submission" date="2017-05" db="EMBL/GenBank/DDBJ databases">
        <title>Vagococcus spp. assemblies.</title>
        <authorList>
            <person name="Gulvik C.A."/>
        </authorList>
    </citation>
    <scope>NUCLEOTIDE SEQUENCE [LARGE SCALE GENOMIC DNA]</scope>
    <source>
        <strain evidence="17 18">SS1995</strain>
    </source>
</reference>
<accession>A0A430A2P1</accession>
<evidence type="ECO:0000256" key="6">
    <source>
        <dbReference type="ARBA" id="ARBA00022898"/>
    </source>
</evidence>
<comment type="function">
    <text evidence="13">Catalyzes the interconversion of L-alanine and D-alanine. May also act on other amino acids.</text>
</comment>
<organism evidence="17 18">
    <name type="scientific">Vagococcus vulneris</name>
    <dbReference type="NCBI Taxonomy" id="1977869"/>
    <lineage>
        <taxon>Bacteria</taxon>
        <taxon>Bacillati</taxon>
        <taxon>Bacillota</taxon>
        <taxon>Bacilli</taxon>
        <taxon>Lactobacillales</taxon>
        <taxon>Enterococcaceae</taxon>
        <taxon>Vagococcus</taxon>
    </lineage>
</organism>
<evidence type="ECO:0000256" key="9">
    <source>
        <dbReference type="ARBA" id="ARBA00023235"/>
    </source>
</evidence>
<feature type="active site" description="Proton acceptor; specific for D-alanine" evidence="13">
    <location>
        <position position="40"/>
    </location>
</feature>
<dbReference type="SUPFAM" id="SSF50621">
    <property type="entry name" value="Alanine racemase C-terminal domain-like"/>
    <property type="match status" value="1"/>
</dbReference>
<evidence type="ECO:0000256" key="5">
    <source>
        <dbReference type="ARBA" id="ARBA00022692"/>
    </source>
</evidence>
<keyword evidence="18" id="KW-1185">Reference proteome</keyword>
<dbReference type="InterPro" id="IPR000821">
    <property type="entry name" value="Ala_racemase"/>
</dbReference>
<sequence length="380" mass="42448">MIPSVHRESKVIVNLAAIKANVESEIKRLSEGQELFAVVKANGYGHGSVAVARTAIEAGATGFCVSNLDEGIELRDSGITLPILVLSYVSPDYLQLIHDYKLSVTCPSIEWLQQINKMSETCHLKSPILIHVKIDTGMGRIGIRHRQEMKEVVDFFNSNSNFILQGLFTHFSTADSVSIEHFELQQKRFEKARDIFPENIPYIHTANSATALWHDAWGSNMIRFGDAMYGLNPSGRELPEPYPLIQAISFESTLIQVKRVSQGEKIGYGATYEAVTDEWIGTVPVGYADGLRRSFQGFEVIVDGEKAEIVGRICMDQFMVRLKRAVRIGTKVTIFGRNGTLFNSVQSGAEYVNTINYEITCGLSDRLPREYVSEMDRIGE</sequence>
<dbReference type="GO" id="GO:0046677">
    <property type="term" value="P:response to antibiotic"/>
    <property type="evidence" value="ECO:0007669"/>
    <property type="project" value="UniProtKB-KW"/>
</dbReference>
<dbReference type="AlphaFoldDB" id="A0A430A2P1"/>
<comment type="pathway">
    <text evidence="13">Amino-acid biosynthesis; D-alanine biosynthesis; D-alanine from L-alanine: step 1/1.</text>
</comment>
<comment type="subcellular location">
    <subcellularLocation>
        <location evidence="3">Cell membrane</location>
        <topology evidence="3">Multi-pass membrane protein</topology>
    </subcellularLocation>
</comment>
<evidence type="ECO:0000256" key="2">
    <source>
        <dbReference type="ARBA" id="ARBA00001933"/>
    </source>
</evidence>
<keyword evidence="6 13" id="KW-0663">Pyridoxal phosphate</keyword>
<dbReference type="Pfam" id="PF01168">
    <property type="entry name" value="Ala_racemase_N"/>
    <property type="match status" value="1"/>
</dbReference>
<comment type="cofactor">
    <cofactor evidence="2 13 14">
        <name>pyridoxal 5'-phosphate</name>
        <dbReference type="ChEBI" id="CHEBI:597326"/>
    </cofactor>
</comment>
<dbReference type="HAMAP" id="MF_01201">
    <property type="entry name" value="Ala_racemase"/>
    <property type="match status" value="1"/>
</dbReference>
<evidence type="ECO:0000256" key="14">
    <source>
        <dbReference type="PIRSR" id="PIRSR600821-50"/>
    </source>
</evidence>
<dbReference type="InterPro" id="IPR020622">
    <property type="entry name" value="Ala_racemase_pyridoxalP-BS"/>
</dbReference>
<evidence type="ECO:0000256" key="10">
    <source>
        <dbReference type="ARBA" id="ARBA00023251"/>
    </source>
</evidence>
<dbReference type="GO" id="GO:0030170">
    <property type="term" value="F:pyridoxal phosphate binding"/>
    <property type="evidence" value="ECO:0007669"/>
    <property type="project" value="UniProtKB-UniRule"/>
</dbReference>
<keyword evidence="5" id="KW-0812">Transmembrane</keyword>
<evidence type="ECO:0000313" key="18">
    <source>
        <dbReference type="Proteomes" id="UP000287857"/>
    </source>
</evidence>
<comment type="caution">
    <text evidence="17">The sequence shown here is derived from an EMBL/GenBank/DDBJ whole genome shotgun (WGS) entry which is preliminary data.</text>
</comment>
<dbReference type="SMART" id="SM01005">
    <property type="entry name" value="Ala_racemase_C"/>
    <property type="match status" value="1"/>
</dbReference>
<keyword evidence="7" id="KW-1133">Transmembrane helix</keyword>
<dbReference type="PANTHER" id="PTHR30511:SF0">
    <property type="entry name" value="ALANINE RACEMASE, CATABOLIC-RELATED"/>
    <property type="match status" value="1"/>
</dbReference>
<dbReference type="OrthoDB" id="9813814at2"/>
<comment type="similarity">
    <text evidence="13">Belongs to the alanine racemase family.</text>
</comment>
<dbReference type="UniPathway" id="UPA00042">
    <property type="reaction ID" value="UER00497"/>
</dbReference>
<dbReference type="GO" id="GO:0009252">
    <property type="term" value="P:peptidoglycan biosynthetic process"/>
    <property type="evidence" value="ECO:0007669"/>
    <property type="project" value="TreeGrafter"/>
</dbReference>
<feature type="domain" description="Alanine racemase C-terminal" evidence="16">
    <location>
        <begin position="247"/>
        <end position="372"/>
    </location>
</feature>
<dbReference type="FunFam" id="2.40.37.10:FF:000006">
    <property type="entry name" value="Alanine racemase"/>
    <property type="match status" value="1"/>
</dbReference>
<dbReference type="InterPro" id="IPR001608">
    <property type="entry name" value="Ala_racemase_N"/>
</dbReference>
<comment type="similarity">
    <text evidence="11">In the N-terminal section; belongs to the acyltransferase 3 family.</text>
</comment>
<dbReference type="SUPFAM" id="SSF51419">
    <property type="entry name" value="PLP-binding barrel"/>
    <property type="match status" value="1"/>
</dbReference>
<evidence type="ECO:0000256" key="4">
    <source>
        <dbReference type="ARBA" id="ARBA00022475"/>
    </source>
</evidence>